<reference evidence="2" key="1">
    <citation type="journal article" date="2011" name="Genome Res.">
        <title>Phylogeny-wide analysis of social amoeba genomes highlights ancient origins for complex intercellular communication.</title>
        <authorList>
            <person name="Heidel A.J."/>
            <person name="Lawal H.M."/>
            <person name="Felder M."/>
            <person name="Schilde C."/>
            <person name="Helps N.R."/>
            <person name="Tunggal B."/>
            <person name="Rivero F."/>
            <person name="John U."/>
            <person name="Schleicher M."/>
            <person name="Eichinger L."/>
            <person name="Platzer M."/>
            <person name="Noegel A.A."/>
            <person name="Schaap P."/>
            <person name="Gloeckner G."/>
        </authorList>
    </citation>
    <scope>NUCLEOTIDE SEQUENCE [LARGE SCALE GENOMIC DNA]</scope>
    <source>
        <strain evidence="2">SH3</strain>
    </source>
</reference>
<dbReference type="KEGG" id="dfa:DFA_00496"/>
<name>F4PS37_CACFS</name>
<gene>
    <name evidence="1" type="ORF">DFA_00496</name>
</gene>
<proteinExistence type="predicted"/>
<dbReference type="GeneID" id="14873407"/>
<dbReference type="Gene3D" id="1.25.10.10">
    <property type="entry name" value="Leucine-rich Repeat Variant"/>
    <property type="match status" value="1"/>
</dbReference>
<dbReference type="AlphaFoldDB" id="F4PS37"/>
<evidence type="ECO:0008006" key="3">
    <source>
        <dbReference type="Google" id="ProtNLM"/>
    </source>
</evidence>
<dbReference type="InterPro" id="IPR011989">
    <property type="entry name" value="ARM-like"/>
</dbReference>
<accession>F4PS37</accession>
<dbReference type="OrthoDB" id="30818at2759"/>
<dbReference type="Proteomes" id="UP000007797">
    <property type="component" value="Unassembled WGS sequence"/>
</dbReference>
<evidence type="ECO:0000313" key="1">
    <source>
        <dbReference type="EMBL" id="EGG20635.1"/>
    </source>
</evidence>
<dbReference type="InterPro" id="IPR016024">
    <property type="entry name" value="ARM-type_fold"/>
</dbReference>
<dbReference type="RefSeq" id="XP_004358485.1">
    <property type="nucleotide sequence ID" value="XM_004358428.1"/>
</dbReference>
<dbReference type="SUPFAM" id="SSF48371">
    <property type="entry name" value="ARM repeat"/>
    <property type="match status" value="1"/>
</dbReference>
<protein>
    <recommendedName>
        <fullName evidence="3">TOG domain-containing protein</fullName>
    </recommendedName>
</protein>
<keyword evidence="2" id="KW-1185">Reference proteome</keyword>
<sequence>MSHLYNWLAQVEHIPLEEWTDSYDHIDIENDVFNPNYSVEEYNEKTEQIIEIVDAESAFERFVSALGERDKFKQSIYNQFNNLLTIQSHQQWEHILKIFVQQFPFILNILFIFVNNENIQVRWTSLQCLIQLSFEHIDLMVESRDEIFNGIIKTICDPNERVQRTSCMLIQSMIYSLDIDNTLADDVIDGLCSSFLILLQSRNLVVVEHALLSFMSLVTQFGKRLRPVMLENHQSHSESRLLICRAITAFAMCSQVVDKKTFSTYLDKLMVFVGKNEGSLDLVIDVLRQSRTFIKKIDKSFQVHLPMIIKMIVSVLEIPLSNQKQQQQQLEEFSAYHLLDRACQKPRDVDQAEINIAKCKATYALEKAVGLSKHRFSPFALTAFRRLDAMVNSIDEDDVKEVATE</sequence>
<dbReference type="EMBL" id="GL883010">
    <property type="protein sequence ID" value="EGG20635.1"/>
    <property type="molecule type" value="Genomic_DNA"/>
</dbReference>
<organism evidence="1 2">
    <name type="scientific">Cavenderia fasciculata</name>
    <name type="common">Slime mold</name>
    <name type="synonym">Dictyostelium fasciculatum</name>
    <dbReference type="NCBI Taxonomy" id="261658"/>
    <lineage>
        <taxon>Eukaryota</taxon>
        <taxon>Amoebozoa</taxon>
        <taxon>Evosea</taxon>
        <taxon>Eumycetozoa</taxon>
        <taxon>Dictyostelia</taxon>
        <taxon>Acytosteliales</taxon>
        <taxon>Cavenderiaceae</taxon>
        <taxon>Cavenderia</taxon>
    </lineage>
</organism>
<evidence type="ECO:0000313" key="2">
    <source>
        <dbReference type="Proteomes" id="UP000007797"/>
    </source>
</evidence>